<accession>A0AAD9FBC1</accession>
<evidence type="ECO:0000256" key="1">
    <source>
        <dbReference type="SAM" id="MobiDB-lite"/>
    </source>
</evidence>
<protein>
    <submittedName>
        <fullName evidence="2">Kelch-like protein 10</fullName>
    </submittedName>
</protein>
<evidence type="ECO:0000313" key="2">
    <source>
        <dbReference type="EMBL" id="KAK1892490.1"/>
    </source>
</evidence>
<dbReference type="AlphaFoldDB" id="A0AAD9FBC1"/>
<dbReference type="EMBL" id="JASDAP010000013">
    <property type="protein sequence ID" value="KAK1892490.1"/>
    <property type="molecule type" value="Genomic_DNA"/>
</dbReference>
<dbReference type="Proteomes" id="UP001228049">
    <property type="component" value="Unassembled WGS sequence"/>
</dbReference>
<organism evidence="2 3">
    <name type="scientific">Dissostichus eleginoides</name>
    <name type="common">Patagonian toothfish</name>
    <name type="synonym">Dissostichus amissus</name>
    <dbReference type="NCBI Taxonomy" id="100907"/>
    <lineage>
        <taxon>Eukaryota</taxon>
        <taxon>Metazoa</taxon>
        <taxon>Chordata</taxon>
        <taxon>Craniata</taxon>
        <taxon>Vertebrata</taxon>
        <taxon>Euteleostomi</taxon>
        <taxon>Actinopterygii</taxon>
        <taxon>Neopterygii</taxon>
        <taxon>Teleostei</taxon>
        <taxon>Neoteleostei</taxon>
        <taxon>Acanthomorphata</taxon>
        <taxon>Eupercaria</taxon>
        <taxon>Perciformes</taxon>
        <taxon>Notothenioidei</taxon>
        <taxon>Nototheniidae</taxon>
        <taxon>Dissostichus</taxon>
    </lineage>
</organism>
<reference evidence="2" key="1">
    <citation type="submission" date="2023-04" db="EMBL/GenBank/DDBJ databases">
        <title>Chromosome-level genome of Chaenocephalus aceratus.</title>
        <authorList>
            <person name="Park H."/>
        </authorList>
    </citation>
    <scope>NUCLEOTIDE SEQUENCE</scope>
    <source>
        <strain evidence="2">DE</strain>
        <tissue evidence="2">Muscle</tissue>
    </source>
</reference>
<name>A0AAD9FBC1_DISEL</name>
<gene>
    <name evidence="2" type="ORF">KUDE01_007565</name>
</gene>
<keyword evidence="3" id="KW-1185">Reference proteome</keyword>
<feature type="region of interest" description="Disordered" evidence="1">
    <location>
        <begin position="13"/>
        <end position="41"/>
    </location>
</feature>
<feature type="region of interest" description="Disordered" evidence="1">
    <location>
        <begin position="116"/>
        <end position="139"/>
    </location>
</feature>
<evidence type="ECO:0000313" key="3">
    <source>
        <dbReference type="Proteomes" id="UP001228049"/>
    </source>
</evidence>
<comment type="caution">
    <text evidence="2">The sequence shown here is derived from an EMBL/GenBank/DDBJ whole genome shotgun (WGS) entry which is preliminary data.</text>
</comment>
<sequence length="139" mass="15441">MYNNPVKSLWKCGHLGSSRTPQEPVEGPQPDSATALPLLPEPPGLSPAAFDVVSEMIMAWMSHTPYSREMSEKDSVFPTQTSANRFKTFDYVFESTTSLKVMMNLLALPPPYLPGSGDLYPDRGELPEASYRTRGSEER</sequence>
<proteinExistence type="predicted"/>